<accession>A0A518RBQ6</accession>
<dbReference type="OrthoDB" id="9816309at2"/>
<dbReference type="KEGG" id="ssua:FPZ54_01755"/>
<dbReference type="InterPro" id="IPR029063">
    <property type="entry name" value="SAM-dependent_MTases_sf"/>
</dbReference>
<dbReference type="RefSeq" id="WP_145844521.1">
    <property type="nucleotide sequence ID" value="NZ_CP042239.1"/>
</dbReference>
<dbReference type="EMBL" id="CP042239">
    <property type="protein sequence ID" value="QDX24878.1"/>
    <property type="molecule type" value="Genomic_DNA"/>
</dbReference>
<dbReference type="Pfam" id="PF01739">
    <property type="entry name" value="CheR"/>
    <property type="match status" value="1"/>
</dbReference>
<sequence>MSATQPLASPGAINVIGALLEQRTGQQIAANRIWRIETALKTVLREHGLETADALIARLTGAADGALADAVIDALLNRETSFFRDTGVLEMLVEAAASLQAEQPGRRLRIWSAGCSTGQEPYSLAMLFEEAAASRGVPMPEIIATDVSAATVARARAGRFTQFEIQRGLPVRRMVTWFDQVGEEWVVRPDLARRIQFRRHNLTQDRALVGKFDIVLCRNVLFYFPPAMRARAYATLREAIRDGGFLLLGAGETVIGQTDAFVPCMAFRGLYRAEPASELRIAVGSR</sequence>
<dbReference type="InterPro" id="IPR022642">
    <property type="entry name" value="CheR_C"/>
</dbReference>
<gene>
    <name evidence="2" type="ORF">FPZ54_01755</name>
</gene>
<dbReference type="Proteomes" id="UP000318055">
    <property type="component" value="Chromosome"/>
</dbReference>
<evidence type="ECO:0000313" key="2">
    <source>
        <dbReference type="EMBL" id="QDX24878.1"/>
    </source>
</evidence>
<dbReference type="PANTHER" id="PTHR24422:SF21">
    <property type="entry name" value="CHEMOTAXIS PROTEIN METHYLTRANSFERASE 1"/>
    <property type="match status" value="1"/>
</dbReference>
<proteinExistence type="predicted"/>
<name>A0A518RBQ6_9SPHN</name>
<dbReference type="InterPro" id="IPR000780">
    <property type="entry name" value="CheR_MeTrfase"/>
</dbReference>
<evidence type="ECO:0000313" key="3">
    <source>
        <dbReference type="Proteomes" id="UP000318055"/>
    </source>
</evidence>
<keyword evidence="3" id="KW-1185">Reference proteome</keyword>
<dbReference type="PROSITE" id="PS50123">
    <property type="entry name" value="CHER"/>
    <property type="match status" value="1"/>
</dbReference>
<dbReference type="SMART" id="SM00138">
    <property type="entry name" value="MeTrc"/>
    <property type="match status" value="1"/>
</dbReference>
<dbReference type="Gene3D" id="3.40.50.150">
    <property type="entry name" value="Vaccinia Virus protein VP39"/>
    <property type="match status" value="1"/>
</dbReference>
<dbReference type="AlphaFoldDB" id="A0A518RBQ6"/>
<evidence type="ECO:0000259" key="1">
    <source>
        <dbReference type="PROSITE" id="PS50123"/>
    </source>
</evidence>
<dbReference type="SUPFAM" id="SSF53335">
    <property type="entry name" value="S-adenosyl-L-methionine-dependent methyltransferases"/>
    <property type="match status" value="1"/>
</dbReference>
<feature type="domain" description="CheR-type methyltransferase" evidence="1">
    <location>
        <begin position="19"/>
        <end position="268"/>
    </location>
</feature>
<dbReference type="PRINTS" id="PR00996">
    <property type="entry name" value="CHERMTFRASE"/>
</dbReference>
<protein>
    <submittedName>
        <fullName evidence="2">Chemotaxis protein CheR</fullName>
    </submittedName>
</protein>
<dbReference type="SUPFAM" id="SSF47757">
    <property type="entry name" value="Chemotaxis receptor methyltransferase CheR, N-terminal domain"/>
    <property type="match status" value="1"/>
</dbReference>
<dbReference type="PANTHER" id="PTHR24422">
    <property type="entry name" value="CHEMOTAXIS PROTEIN METHYLTRANSFERASE"/>
    <property type="match status" value="1"/>
</dbReference>
<organism evidence="2 3">
    <name type="scientific">Sphingomonas suaedae</name>
    <dbReference type="NCBI Taxonomy" id="2599297"/>
    <lineage>
        <taxon>Bacteria</taxon>
        <taxon>Pseudomonadati</taxon>
        <taxon>Pseudomonadota</taxon>
        <taxon>Alphaproteobacteria</taxon>
        <taxon>Sphingomonadales</taxon>
        <taxon>Sphingomonadaceae</taxon>
        <taxon>Sphingomonas</taxon>
    </lineage>
</organism>
<dbReference type="InterPro" id="IPR050903">
    <property type="entry name" value="Bact_Chemotaxis_MeTrfase"/>
</dbReference>
<dbReference type="GO" id="GO:0008757">
    <property type="term" value="F:S-adenosylmethionine-dependent methyltransferase activity"/>
    <property type="evidence" value="ECO:0007669"/>
    <property type="project" value="InterPro"/>
</dbReference>
<reference evidence="2 3" key="1">
    <citation type="submission" date="2019-07" db="EMBL/GenBank/DDBJ databases">
        <title>Sphingomonas alkalisoli sp. nov., isolated from rhizosphere soil of Suaedae salsa.</title>
        <authorList>
            <person name="Zhang H."/>
            <person name="Xu L."/>
            <person name="Zhang J.-X."/>
            <person name="Sun J.-Q."/>
        </authorList>
    </citation>
    <scope>NUCLEOTIDE SEQUENCE [LARGE SCALE GENOMIC DNA]</scope>
    <source>
        <strain evidence="2 3">XS-10</strain>
    </source>
</reference>